<evidence type="ECO:0000313" key="4">
    <source>
        <dbReference type="Proteomes" id="UP001418222"/>
    </source>
</evidence>
<evidence type="ECO:0000256" key="1">
    <source>
        <dbReference type="SAM" id="SignalP"/>
    </source>
</evidence>
<evidence type="ECO:0000259" key="2">
    <source>
        <dbReference type="SMART" id="SM00505"/>
    </source>
</evidence>
<dbReference type="GO" id="GO:0006952">
    <property type="term" value="P:defense response"/>
    <property type="evidence" value="ECO:0007669"/>
    <property type="project" value="InterPro"/>
</dbReference>
<protein>
    <recommendedName>
        <fullName evidence="2">Knottins-like domain-containing protein</fullName>
    </recommendedName>
</protein>
<dbReference type="AlphaFoldDB" id="A0AAP0BX51"/>
<gene>
    <name evidence="3" type="ORF">KSP39_PZI003171</name>
</gene>
<feature type="chain" id="PRO_5042939820" description="Knottins-like domain-containing protein" evidence="1">
    <location>
        <begin position="31"/>
        <end position="75"/>
    </location>
</feature>
<proteinExistence type="predicted"/>
<dbReference type="InterPro" id="IPR003614">
    <property type="entry name" value="Knottins"/>
</dbReference>
<keyword evidence="1" id="KW-0732">Signal</keyword>
<feature type="signal peptide" evidence="1">
    <location>
        <begin position="1"/>
        <end position="30"/>
    </location>
</feature>
<dbReference type="Proteomes" id="UP001418222">
    <property type="component" value="Unassembled WGS sequence"/>
</dbReference>
<dbReference type="CDD" id="cd00107">
    <property type="entry name" value="Knot1"/>
    <property type="match status" value="1"/>
</dbReference>
<feature type="domain" description="Knottins-like" evidence="2">
    <location>
        <begin position="32"/>
        <end position="75"/>
    </location>
</feature>
<comment type="caution">
    <text evidence="3">The sequence shown here is derived from an EMBL/GenBank/DDBJ whole genome shotgun (WGS) entry which is preliminary data.</text>
</comment>
<keyword evidence="4" id="KW-1185">Reference proteome</keyword>
<organism evidence="3 4">
    <name type="scientific">Platanthera zijinensis</name>
    <dbReference type="NCBI Taxonomy" id="2320716"/>
    <lineage>
        <taxon>Eukaryota</taxon>
        <taxon>Viridiplantae</taxon>
        <taxon>Streptophyta</taxon>
        <taxon>Embryophyta</taxon>
        <taxon>Tracheophyta</taxon>
        <taxon>Spermatophyta</taxon>
        <taxon>Magnoliopsida</taxon>
        <taxon>Liliopsida</taxon>
        <taxon>Asparagales</taxon>
        <taxon>Orchidaceae</taxon>
        <taxon>Orchidoideae</taxon>
        <taxon>Orchideae</taxon>
        <taxon>Orchidinae</taxon>
        <taxon>Platanthera</taxon>
    </lineage>
</organism>
<dbReference type="EMBL" id="JBBWWQ010000003">
    <property type="protein sequence ID" value="KAK8951335.1"/>
    <property type="molecule type" value="Genomic_DNA"/>
</dbReference>
<evidence type="ECO:0000313" key="3">
    <source>
        <dbReference type="EMBL" id="KAK8951335.1"/>
    </source>
</evidence>
<dbReference type="Pfam" id="PF00304">
    <property type="entry name" value="Gamma-thionin"/>
    <property type="match status" value="1"/>
</dbReference>
<name>A0AAP0BX51_9ASPA</name>
<dbReference type="SMART" id="SM00505">
    <property type="entry name" value="Knot1"/>
    <property type="match status" value="1"/>
</dbReference>
<dbReference type="SUPFAM" id="SSF57095">
    <property type="entry name" value="Scorpion toxin-like"/>
    <property type="match status" value="1"/>
</dbReference>
<dbReference type="Gene3D" id="3.30.30.10">
    <property type="entry name" value="Knottin, scorpion toxin-like"/>
    <property type="match status" value="1"/>
</dbReference>
<sequence>MVLNNKTVLWFMCLVLLLLSSREMLPAAEARLCRVSGSRGHCFTDHGCDSVCSREGFVRGKCDGIFRRCICDRQC</sequence>
<reference evidence="3 4" key="1">
    <citation type="journal article" date="2022" name="Nat. Plants">
        <title>Genomes of leafy and leafless Platanthera orchids illuminate the evolution of mycoheterotrophy.</title>
        <authorList>
            <person name="Li M.H."/>
            <person name="Liu K.W."/>
            <person name="Li Z."/>
            <person name="Lu H.C."/>
            <person name="Ye Q.L."/>
            <person name="Zhang D."/>
            <person name="Wang J.Y."/>
            <person name="Li Y.F."/>
            <person name="Zhong Z.M."/>
            <person name="Liu X."/>
            <person name="Yu X."/>
            <person name="Liu D.K."/>
            <person name="Tu X.D."/>
            <person name="Liu B."/>
            <person name="Hao Y."/>
            <person name="Liao X.Y."/>
            <person name="Jiang Y.T."/>
            <person name="Sun W.H."/>
            <person name="Chen J."/>
            <person name="Chen Y.Q."/>
            <person name="Ai Y."/>
            <person name="Zhai J.W."/>
            <person name="Wu S.S."/>
            <person name="Zhou Z."/>
            <person name="Hsiao Y.Y."/>
            <person name="Wu W.L."/>
            <person name="Chen Y.Y."/>
            <person name="Lin Y.F."/>
            <person name="Hsu J.L."/>
            <person name="Li C.Y."/>
            <person name="Wang Z.W."/>
            <person name="Zhao X."/>
            <person name="Zhong W.Y."/>
            <person name="Ma X.K."/>
            <person name="Ma L."/>
            <person name="Huang J."/>
            <person name="Chen G.Z."/>
            <person name="Huang M.Z."/>
            <person name="Huang L."/>
            <person name="Peng D.H."/>
            <person name="Luo Y.B."/>
            <person name="Zou S.Q."/>
            <person name="Chen S.P."/>
            <person name="Lan S."/>
            <person name="Tsai W.C."/>
            <person name="Van de Peer Y."/>
            <person name="Liu Z.J."/>
        </authorList>
    </citation>
    <scope>NUCLEOTIDE SEQUENCE [LARGE SCALE GENOMIC DNA]</scope>
    <source>
        <strain evidence="3">Lor287</strain>
    </source>
</reference>
<dbReference type="InterPro" id="IPR036574">
    <property type="entry name" value="Scorpion_toxin-like_sf"/>
</dbReference>
<accession>A0AAP0BX51</accession>